<dbReference type="InterPro" id="IPR029058">
    <property type="entry name" value="AB_hydrolase_fold"/>
</dbReference>
<evidence type="ECO:0000313" key="9">
    <source>
        <dbReference type="Proteomes" id="UP000252519"/>
    </source>
</evidence>
<organism evidence="8 9">
    <name type="scientific">Ancylostoma caninum</name>
    <name type="common">Dog hookworm</name>
    <dbReference type="NCBI Taxonomy" id="29170"/>
    <lineage>
        <taxon>Eukaryota</taxon>
        <taxon>Metazoa</taxon>
        <taxon>Ecdysozoa</taxon>
        <taxon>Nematoda</taxon>
        <taxon>Chromadorea</taxon>
        <taxon>Rhabditida</taxon>
        <taxon>Rhabditina</taxon>
        <taxon>Rhabditomorpha</taxon>
        <taxon>Strongyloidea</taxon>
        <taxon>Ancylostomatidae</taxon>
        <taxon>Ancylostomatinae</taxon>
        <taxon>Ancylostoma</taxon>
    </lineage>
</organism>
<dbReference type="Pfam" id="PF00450">
    <property type="entry name" value="Peptidase_S10"/>
    <property type="match status" value="2"/>
</dbReference>
<keyword evidence="9" id="KW-1185">Reference proteome</keyword>
<evidence type="ECO:0000256" key="7">
    <source>
        <dbReference type="SAM" id="SignalP"/>
    </source>
</evidence>
<dbReference type="AlphaFoldDB" id="A0A368FLY9"/>
<keyword evidence="6" id="KW-0325">Glycoprotein</keyword>
<name>A0A368FLY9_ANCCA</name>
<dbReference type="SUPFAM" id="SSF53474">
    <property type="entry name" value="alpha/beta-Hydrolases"/>
    <property type="match status" value="1"/>
</dbReference>
<keyword evidence="4 7" id="KW-0732">Signal</keyword>
<evidence type="ECO:0000256" key="2">
    <source>
        <dbReference type="ARBA" id="ARBA00022645"/>
    </source>
</evidence>
<dbReference type="GO" id="GO:0004185">
    <property type="term" value="F:serine-type carboxypeptidase activity"/>
    <property type="evidence" value="ECO:0007669"/>
    <property type="project" value="InterPro"/>
</dbReference>
<dbReference type="EMBL" id="JOJR01001174">
    <property type="protein sequence ID" value="RCN32019.1"/>
    <property type="molecule type" value="Genomic_DNA"/>
</dbReference>
<evidence type="ECO:0000256" key="4">
    <source>
        <dbReference type="ARBA" id="ARBA00022729"/>
    </source>
</evidence>
<feature type="signal peptide" evidence="7">
    <location>
        <begin position="1"/>
        <end position="18"/>
    </location>
</feature>
<evidence type="ECO:0000256" key="3">
    <source>
        <dbReference type="ARBA" id="ARBA00022670"/>
    </source>
</evidence>
<dbReference type="OrthoDB" id="443318at2759"/>
<evidence type="ECO:0000256" key="5">
    <source>
        <dbReference type="ARBA" id="ARBA00022801"/>
    </source>
</evidence>
<evidence type="ECO:0000256" key="1">
    <source>
        <dbReference type="ARBA" id="ARBA00009431"/>
    </source>
</evidence>
<protein>
    <submittedName>
        <fullName evidence="8">Serine carboxypeptidase</fullName>
    </submittedName>
</protein>
<dbReference type="STRING" id="29170.A0A368FLY9"/>
<evidence type="ECO:0000313" key="8">
    <source>
        <dbReference type="EMBL" id="RCN32019.1"/>
    </source>
</evidence>
<proteinExistence type="inferred from homology"/>
<keyword evidence="5" id="KW-0378">Hydrolase</keyword>
<dbReference type="GO" id="GO:0006508">
    <property type="term" value="P:proteolysis"/>
    <property type="evidence" value="ECO:0007669"/>
    <property type="project" value="UniProtKB-KW"/>
</dbReference>
<accession>A0A368FLY9</accession>
<keyword evidence="3" id="KW-0645">Protease</keyword>
<dbReference type="InterPro" id="IPR001563">
    <property type="entry name" value="Peptidase_S10"/>
</dbReference>
<comment type="similarity">
    <text evidence="1">Belongs to the peptidase S10 family.</text>
</comment>
<sequence length="373" mass="42142">MLAPFLATLLFCASLGTAVHNTVNTWNGLLQYDEDWGYADIRTGAHTFWWLYAVKPANDRPLILWLQGGPGASSTGFGNFEETGPKRMNNTDNEATWLQVADMVYVDNPVGAGFSYVDEDGSFTKNVAEIGQDLLAWLRQFLVIHPEYRTRPFFIFCESYGGKMSAEFARVITQEISAGNLRLDFRGVALGDSWISAMDYVNSWGEFLYANSYLDNNQLARVNAQAKSCQKKVDQGQWKQATTCWGNMEDLIGAEDVRLNFFTTTFTKWRKSSVPTPFCCYYSLNDQVELMNYSCQVGCTEMWMARLTWPGMASFKTAAKVKFGTKSFPLAGFKKRHENLSFYLILRGGHMVAYDTPEAAVHIVQQILKDYSS</sequence>
<dbReference type="PANTHER" id="PTHR11802:SF3">
    <property type="entry name" value="RETINOID-INDUCIBLE SERINE CARBOXYPEPTIDASE"/>
    <property type="match status" value="1"/>
</dbReference>
<dbReference type="PRINTS" id="PR00724">
    <property type="entry name" value="CRBOXYPTASEC"/>
</dbReference>
<reference evidence="8 9" key="1">
    <citation type="submission" date="2014-10" db="EMBL/GenBank/DDBJ databases">
        <title>Draft genome of the hookworm Ancylostoma caninum.</title>
        <authorList>
            <person name="Mitreva M."/>
        </authorList>
    </citation>
    <scope>NUCLEOTIDE SEQUENCE [LARGE SCALE GENOMIC DNA]</scope>
    <source>
        <strain evidence="8 9">Baltimore</strain>
    </source>
</reference>
<dbReference type="PANTHER" id="PTHR11802">
    <property type="entry name" value="SERINE PROTEASE FAMILY S10 SERINE CARBOXYPEPTIDASE"/>
    <property type="match status" value="1"/>
</dbReference>
<dbReference type="Proteomes" id="UP000252519">
    <property type="component" value="Unassembled WGS sequence"/>
</dbReference>
<evidence type="ECO:0000256" key="6">
    <source>
        <dbReference type="ARBA" id="ARBA00023180"/>
    </source>
</evidence>
<gene>
    <name evidence="8" type="ORF">ANCCAN_22183</name>
</gene>
<keyword evidence="2 8" id="KW-0121">Carboxypeptidase</keyword>
<dbReference type="Gene3D" id="3.40.50.1820">
    <property type="entry name" value="alpha/beta hydrolase"/>
    <property type="match status" value="2"/>
</dbReference>
<comment type="caution">
    <text evidence="8">The sequence shown here is derived from an EMBL/GenBank/DDBJ whole genome shotgun (WGS) entry which is preliminary data.</text>
</comment>
<feature type="chain" id="PRO_5016611740" evidence="7">
    <location>
        <begin position="19"/>
        <end position="373"/>
    </location>
</feature>